<protein>
    <submittedName>
        <fullName evidence="2">Uncharacterized protein</fullName>
    </submittedName>
</protein>
<feature type="transmembrane region" description="Helical" evidence="1">
    <location>
        <begin position="20"/>
        <end position="43"/>
    </location>
</feature>
<name>A0A813A5P8_9DINO</name>
<gene>
    <name evidence="2" type="ORF">SNEC2469_LOCUS26889</name>
</gene>
<proteinExistence type="predicted"/>
<comment type="caution">
    <text evidence="2">The sequence shown here is derived from an EMBL/GenBank/DDBJ whole genome shotgun (WGS) entry which is preliminary data.</text>
</comment>
<keyword evidence="1" id="KW-0812">Transmembrane</keyword>
<feature type="transmembrane region" description="Helical" evidence="1">
    <location>
        <begin position="155"/>
        <end position="177"/>
    </location>
</feature>
<evidence type="ECO:0000313" key="2">
    <source>
        <dbReference type="EMBL" id="CAE7856342.1"/>
    </source>
</evidence>
<accession>A0A813A5P8</accession>
<dbReference type="Proteomes" id="UP000601435">
    <property type="component" value="Unassembled WGS sequence"/>
</dbReference>
<dbReference type="EMBL" id="CAJNJA010055696">
    <property type="protein sequence ID" value="CAE7856342.1"/>
    <property type="molecule type" value="Genomic_DNA"/>
</dbReference>
<dbReference type="AlphaFoldDB" id="A0A813A5P8"/>
<dbReference type="OrthoDB" id="416491at2759"/>
<reference evidence="2" key="1">
    <citation type="submission" date="2021-02" db="EMBL/GenBank/DDBJ databases">
        <authorList>
            <person name="Dougan E. K."/>
            <person name="Rhodes N."/>
            <person name="Thang M."/>
            <person name="Chan C."/>
        </authorList>
    </citation>
    <scope>NUCLEOTIDE SEQUENCE</scope>
</reference>
<evidence type="ECO:0000313" key="3">
    <source>
        <dbReference type="Proteomes" id="UP000601435"/>
    </source>
</evidence>
<keyword evidence="1" id="KW-0472">Membrane</keyword>
<organism evidence="2 3">
    <name type="scientific">Symbiodinium necroappetens</name>
    <dbReference type="NCBI Taxonomy" id="1628268"/>
    <lineage>
        <taxon>Eukaryota</taxon>
        <taxon>Sar</taxon>
        <taxon>Alveolata</taxon>
        <taxon>Dinophyceae</taxon>
        <taxon>Suessiales</taxon>
        <taxon>Symbiodiniaceae</taxon>
        <taxon>Symbiodinium</taxon>
    </lineage>
</organism>
<sequence length="207" mass="22922">MGDVLPPQFNHATSIQDYDLSIPFGGWAVCLPVPASILGLLLYPYIPDFGCKKQPCCFLDVVSIHQTDKEKMERGIYGLGGFVSASKELRILWSQPYLSRLWCVFELAAFRTANPQSKIHLAPLNIEAVVAASFLCCFILVVIALPLMPSAEFRLSSGVTAVFIPALVPAAAIFHVLRKSLTLKRQLFSELDAFDLNQVSCREERGF</sequence>
<keyword evidence="3" id="KW-1185">Reference proteome</keyword>
<keyword evidence="1" id="KW-1133">Transmembrane helix</keyword>
<evidence type="ECO:0000256" key="1">
    <source>
        <dbReference type="SAM" id="Phobius"/>
    </source>
</evidence>
<feature type="transmembrane region" description="Helical" evidence="1">
    <location>
        <begin position="128"/>
        <end position="149"/>
    </location>
</feature>